<dbReference type="PANTHER" id="PTHR37162">
    <property type="entry name" value="HAT FAMILY DIMERISATION DOMAINCONTAINING PROTEIN-RELATED"/>
    <property type="match status" value="1"/>
</dbReference>
<sequence length="423" mass="46402">MSSTPPPKKRKVLQTFRVEYTQEWPCMLKSHIGPNHAFCTVCSADISIGHSGHFDITSHIASAKHKKRGECSKQMSISSMFAAKGASAEDGHTNKVMYAEALMVDFIAQHNLSLLVANSLPELIKSMCPDSSIAKDSKCARSKSAAMTKELSKVVKESLVDRLKKGPFTISTDGSNDMEKSKLFPIVVRTSDSPKAHKMQNSCRKLIRDILVRFVVPAFGGGNVIEDVDYKSKYNLKHDKDLIIEEMSRVFIENKESNGLNEEKVKDFHKHVKLYFTTCTDYMIKNLPISDPFLKHLAVADPDMIPHSSSDSVRYFAQKFPVLTSETSLDTLLEEFSSLQSAHLPHTCEGSVRYPYPPGGPFADNLNGAAGYPGFNPAVAAVAIHSTTDHPAVSHGGAILSTAHSVPDSGNHVPKPENPSPVH</sequence>
<dbReference type="EMBL" id="JAWDGP010001486">
    <property type="protein sequence ID" value="KAK3791093.1"/>
    <property type="molecule type" value="Genomic_DNA"/>
</dbReference>
<keyword evidence="3" id="KW-1185">Reference proteome</keyword>
<dbReference type="AlphaFoldDB" id="A0AAE1ANQ9"/>
<evidence type="ECO:0000256" key="1">
    <source>
        <dbReference type="SAM" id="MobiDB-lite"/>
    </source>
</evidence>
<accession>A0AAE1ANQ9</accession>
<reference evidence="2" key="1">
    <citation type="journal article" date="2023" name="G3 (Bethesda)">
        <title>A reference genome for the long-term kleptoplast-retaining sea slug Elysia crispata morphotype clarki.</title>
        <authorList>
            <person name="Eastman K.E."/>
            <person name="Pendleton A.L."/>
            <person name="Shaikh M.A."/>
            <person name="Suttiyut T."/>
            <person name="Ogas R."/>
            <person name="Tomko P."/>
            <person name="Gavelis G."/>
            <person name="Widhalm J.R."/>
            <person name="Wisecaver J.H."/>
        </authorList>
    </citation>
    <scope>NUCLEOTIDE SEQUENCE</scope>
    <source>
        <strain evidence="2">ECLA1</strain>
    </source>
</reference>
<evidence type="ECO:0000313" key="2">
    <source>
        <dbReference type="EMBL" id="KAK3791093.1"/>
    </source>
</evidence>
<feature type="region of interest" description="Disordered" evidence="1">
    <location>
        <begin position="401"/>
        <end position="423"/>
    </location>
</feature>
<organism evidence="2 3">
    <name type="scientific">Elysia crispata</name>
    <name type="common">lettuce slug</name>
    <dbReference type="NCBI Taxonomy" id="231223"/>
    <lineage>
        <taxon>Eukaryota</taxon>
        <taxon>Metazoa</taxon>
        <taxon>Spiralia</taxon>
        <taxon>Lophotrochozoa</taxon>
        <taxon>Mollusca</taxon>
        <taxon>Gastropoda</taxon>
        <taxon>Heterobranchia</taxon>
        <taxon>Euthyneura</taxon>
        <taxon>Panpulmonata</taxon>
        <taxon>Sacoglossa</taxon>
        <taxon>Placobranchoidea</taxon>
        <taxon>Plakobranchidae</taxon>
        <taxon>Elysia</taxon>
    </lineage>
</organism>
<comment type="caution">
    <text evidence="2">The sequence shown here is derived from an EMBL/GenBank/DDBJ whole genome shotgun (WGS) entry which is preliminary data.</text>
</comment>
<dbReference type="PANTHER" id="PTHR37162:SF10">
    <property type="entry name" value="DUF4371 DOMAIN-CONTAINING PROTEIN"/>
    <property type="match status" value="1"/>
</dbReference>
<proteinExistence type="predicted"/>
<name>A0AAE1ANQ9_9GAST</name>
<dbReference type="Proteomes" id="UP001283361">
    <property type="component" value="Unassembled WGS sequence"/>
</dbReference>
<gene>
    <name evidence="2" type="ORF">RRG08_010496</name>
</gene>
<protein>
    <submittedName>
        <fullName evidence="2">Uncharacterized protein</fullName>
    </submittedName>
</protein>
<evidence type="ECO:0000313" key="3">
    <source>
        <dbReference type="Proteomes" id="UP001283361"/>
    </source>
</evidence>